<feature type="region of interest" description="Disordered" evidence="1">
    <location>
        <begin position="407"/>
        <end position="447"/>
    </location>
</feature>
<proteinExistence type="predicted"/>
<reference evidence="2" key="1">
    <citation type="submission" date="2021-02" db="EMBL/GenBank/DDBJ databases">
        <authorList>
            <person name="Dougan E. K."/>
            <person name="Rhodes N."/>
            <person name="Thang M."/>
            <person name="Chan C."/>
        </authorList>
    </citation>
    <scope>NUCLEOTIDE SEQUENCE</scope>
</reference>
<evidence type="ECO:0000313" key="3">
    <source>
        <dbReference type="Proteomes" id="UP000654075"/>
    </source>
</evidence>
<dbReference type="EMBL" id="CAJNNV010030562">
    <property type="protein sequence ID" value="CAE8632935.1"/>
    <property type="molecule type" value="Genomic_DNA"/>
</dbReference>
<sequence length="481" mass="51169">KYVTGGRSLPGQGYRLRVNGVRPEEAAIFNCVPLPSGAAAPPTSPAHGCGELGSAADHLCVLRLQNDNKVLRLSSDGHVLMQTISESDINIRNTRITASIEYLLPRTFYEIEVEERQTGLTLSCESPLRVVDMKPWPLDRCGPTTLTTGRVHLGDTITSVSGQDVRGIGWRDVLDMIACKRPVGLGFTVPMGSEVPPPGPVVALPVAEEGVVAPLAASLGAVLGLTLTSAGQGASPPRDRSKSAASSIWSFGRRASAKEKTPQLASPVQPTRILNGEPAMHSLDSAIPFGFIEQDNGQEKMFVIPSCCAAFGQVIPPPGTRVLYTVVGDAKTGRPRAEDVQPEDQDMSGTIAQDMGKFGFIEQDGQRENMFVMPIACQAFGGGAIPPLGTRVAYKVVLDSKTRRPRAEHVRPEFSGSFAPPQQRMAPSAFRPQASFPGSLSGPSGSGVISKDHGKYGFIQQDIGGDEMFFMPLGLGPELDS</sequence>
<gene>
    <name evidence="2" type="ORF">PGLA1383_LOCUS48856</name>
</gene>
<keyword evidence="3" id="KW-1185">Reference proteome</keyword>
<dbReference type="Gene3D" id="2.40.50.140">
    <property type="entry name" value="Nucleic acid-binding proteins"/>
    <property type="match status" value="2"/>
</dbReference>
<protein>
    <submittedName>
        <fullName evidence="2">Uncharacterized protein</fullName>
    </submittedName>
</protein>
<evidence type="ECO:0000256" key="1">
    <source>
        <dbReference type="SAM" id="MobiDB-lite"/>
    </source>
</evidence>
<comment type="caution">
    <text evidence="2">The sequence shown here is derived from an EMBL/GenBank/DDBJ whole genome shotgun (WGS) entry which is preliminary data.</text>
</comment>
<accession>A0A813H5R1</accession>
<feature type="compositionally biased region" description="Low complexity" evidence="1">
    <location>
        <begin position="437"/>
        <end position="447"/>
    </location>
</feature>
<name>A0A813H5R1_POLGL</name>
<dbReference type="Proteomes" id="UP000654075">
    <property type="component" value="Unassembled WGS sequence"/>
</dbReference>
<organism evidence="2 3">
    <name type="scientific">Polarella glacialis</name>
    <name type="common">Dinoflagellate</name>
    <dbReference type="NCBI Taxonomy" id="89957"/>
    <lineage>
        <taxon>Eukaryota</taxon>
        <taxon>Sar</taxon>
        <taxon>Alveolata</taxon>
        <taxon>Dinophyceae</taxon>
        <taxon>Suessiales</taxon>
        <taxon>Suessiaceae</taxon>
        <taxon>Polarella</taxon>
    </lineage>
</organism>
<feature type="non-terminal residue" evidence="2">
    <location>
        <position position="1"/>
    </location>
</feature>
<dbReference type="AlphaFoldDB" id="A0A813H5R1"/>
<dbReference type="InterPro" id="IPR012340">
    <property type="entry name" value="NA-bd_OB-fold"/>
</dbReference>
<dbReference type="SUPFAM" id="SSF50249">
    <property type="entry name" value="Nucleic acid-binding proteins"/>
    <property type="match status" value="2"/>
</dbReference>
<feature type="non-terminal residue" evidence="2">
    <location>
        <position position="481"/>
    </location>
</feature>
<dbReference type="OrthoDB" id="444418at2759"/>
<evidence type="ECO:0000313" key="2">
    <source>
        <dbReference type="EMBL" id="CAE8632935.1"/>
    </source>
</evidence>